<dbReference type="AlphaFoldDB" id="A0A1I0EG38"/>
<keyword evidence="2" id="KW-1185">Reference proteome</keyword>
<gene>
    <name evidence="1" type="ORF">SAMN05421811_10331</name>
</gene>
<dbReference type="EMBL" id="FOHX01000003">
    <property type="protein sequence ID" value="SET43998.1"/>
    <property type="molecule type" value="Genomic_DNA"/>
</dbReference>
<evidence type="ECO:0000313" key="1">
    <source>
        <dbReference type="EMBL" id="SET43998.1"/>
    </source>
</evidence>
<sequence length="80" mass="8757">MPTDPVSTSLTGDDDRFTFGLVSEVIDLLERHGYQRPTEEHARNLATGRTLGALLDLVRVFEGRQDSLGRPALEGGATIF</sequence>
<accession>A0A1I0EG38</accession>
<dbReference type="Proteomes" id="UP000199361">
    <property type="component" value="Unassembled WGS sequence"/>
</dbReference>
<dbReference type="RefSeq" id="WP_177240548.1">
    <property type="nucleotide sequence ID" value="NZ_FOHX01000003.1"/>
</dbReference>
<proteinExistence type="predicted"/>
<evidence type="ECO:0000313" key="2">
    <source>
        <dbReference type="Proteomes" id="UP000199361"/>
    </source>
</evidence>
<reference evidence="1 2" key="1">
    <citation type="submission" date="2016-10" db="EMBL/GenBank/DDBJ databases">
        <authorList>
            <person name="de Groot N.N."/>
        </authorList>
    </citation>
    <scope>NUCLEOTIDE SEQUENCE [LARGE SCALE GENOMIC DNA]</scope>
    <source>
        <strain evidence="1 2">CGMCC 4.5598</strain>
    </source>
</reference>
<protein>
    <submittedName>
        <fullName evidence="1">Uncharacterized protein</fullName>
    </submittedName>
</protein>
<dbReference type="STRING" id="568860.SAMN05421811_10331"/>
<name>A0A1I0EG38_9ACTN</name>
<organism evidence="1 2">
    <name type="scientific">Nonomuraea wenchangensis</name>
    <dbReference type="NCBI Taxonomy" id="568860"/>
    <lineage>
        <taxon>Bacteria</taxon>
        <taxon>Bacillati</taxon>
        <taxon>Actinomycetota</taxon>
        <taxon>Actinomycetes</taxon>
        <taxon>Streptosporangiales</taxon>
        <taxon>Streptosporangiaceae</taxon>
        <taxon>Nonomuraea</taxon>
    </lineage>
</organism>